<dbReference type="EMBL" id="JAWQEG010008856">
    <property type="protein sequence ID" value="KAK3849532.1"/>
    <property type="molecule type" value="Genomic_DNA"/>
</dbReference>
<keyword evidence="14" id="KW-1185">Reference proteome</keyword>
<dbReference type="SUPFAM" id="SSF53067">
    <property type="entry name" value="Actin-like ATPase domain"/>
    <property type="match status" value="2"/>
</dbReference>
<dbReference type="GO" id="GO:0005524">
    <property type="term" value="F:ATP binding"/>
    <property type="evidence" value="ECO:0007669"/>
    <property type="project" value="UniProtKB-KW"/>
</dbReference>
<evidence type="ECO:0000259" key="12">
    <source>
        <dbReference type="Pfam" id="PF02782"/>
    </source>
</evidence>
<accession>A0AAE1BF27</accession>
<dbReference type="PROSITE" id="PS00445">
    <property type="entry name" value="FGGY_KINASES_2"/>
    <property type="match status" value="1"/>
</dbReference>
<protein>
    <recommendedName>
        <fullName evidence="3">glycerol kinase</fullName>
        <ecNumber evidence="3">2.7.1.30</ecNumber>
    </recommendedName>
</protein>
<feature type="region of interest" description="Disordered" evidence="10">
    <location>
        <begin position="435"/>
        <end position="550"/>
    </location>
</feature>
<keyword evidence="7 9" id="KW-0418">Kinase</keyword>
<organism evidence="13 14">
    <name type="scientific">Petrolisthes cinctipes</name>
    <name type="common">Flat porcelain crab</name>
    <dbReference type="NCBI Taxonomy" id="88211"/>
    <lineage>
        <taxon>Eukaryota</taxon>
        <taxon>Metazoa</taxon>
        <taxon>Ecdysozoa</taxon>
        <taxon>Arthropoda</taxon>
        <taxon>Crustacea</taxon>
        <taxon>Multicrustacea</taxon>
        <taxon>Malacostraca</taxon>
        <taxon>Eumalacostraca</taxon>
        <taxon>Eucarida</taxon>
        <taxon>Decapoda</taxon>
        <taxon>Pleocyemata</taxon>
        <taxon>Anomura</taxon>
        <taxon>Galatheoidea</taxon>
        <taxon>Porcellanidae</taxon>
        <taxon>Petrolisthes</taxon>
    </lineage>
</organism>
<keyword evidence="5 9" id="KW-0808">Transferase</keyword>
<evidence type="ECO:0000259" key="11">
    <source>
        <dbReference type="Pfam" id="PF00370"/>
    </source>
</evidence>
<keyword evidence="6" id="KW-0547">Nucleotide-binding</keyword>
<evidence type="ECO:0000256" key="6">
    <source>
        <dbReference type="ARBA" id="ARBA00022741"/>
    </source>
</evidence>
<dbReference type="Pfam" id="PF02782">
    <property type="entry name" value="FGGY_C"/>
    <property type="match status" value="1"/>
</dbReference>
<dbReference type="InterPro" id="IPR037444">
    <property type="entry name" value="GK5"/>
</dbReference>
<dbReference type="GO" id="GO:0046167">
    <property type="term" value="P:glycerol-3-phosphate biosynthetic process"/>
    <property type="evidence" value="ECO:0007669"/>
    <property type="project" value="TreeGrafter"/>
</dbReference>
<dbReference type="GO" id="GO:0005739">
    <property type="term" value="C:mitochondrion"/>
    <property type="evidence" value="ECO:0007669"/>
    <property type="project" value="TreeGrafter"/>
</dbReference>
<comment type="pathway">
    <text evidence="1">Polyol metabolism; glycerol degradation via glycerol kinase pathway; sn-glycerol 3-phosphate from glycerol: step 1/1.</text>
</comment>
<keyword evidence="4" id="KW-0963">Cytoplasm</keyword>
<sequence>AKLSAKDIRCLGLSTQRASFVTWNKNTDKLLHKFITWKDVRSDALVKQWNRSIIMKLIRFGSSILYKILRSKRFLAGSVLKLMNIQVNMRLKWVLENNVEAARLAREGDLLFGTLDTWLIYKLSKGKIHATDYSNASGTALYDPFIEDWNRFFLGVFGIPLSIFPELRPSVGNWGSCSADLFGAEIPITAVVSDQGASLFGSFGFERGDVKITLGTGAFMDVNTGSKPHASVKGIYPVHGWKDSQGLVHMAEASSNDNGTVIEWGQTMGLYENASETSDLAMSAKGDNSVYFIPAFQGIQAPLNDARATAGILGLSANTGRPQLVRAMLESLAFRVHQMYSAMRAEADYDLLNIRPSPLSSADPVERPKSTDVTALGTAFLAGMGAGVWESRDELLPLYSVDRVFQPEMEHQPQLLQQMKEWERALKRFTKWHCEDNSSTTKGQLPTTPTFTGNTHNTTTPIGKTHNTTTPTDNTHNTTTPTDNTHNTTTTTDNTHNTTTPTGNTHNTTTPTDNTTTPTNTGNTTTPTTTRNTHNTGNHTTTTTTNRPQEKFTAEYLSGICVHEDINSNTVLLVVGALGPRRHPGETGRRNERRRDIREGEKKCKKERGRKEVPEGEREDEKWKEDQEGKIRKEEQEGEREEEQEGKRKEDQEGKIRKEEQEGEREEEQEGEREEEQEGEREEEQEGERETRGMGRKEKNRRSEKQEE</sequence>
<dbReference type="Proteomes" id="UP001286313">
    <property type="component" value="Unassembled WGS sequence"/>
</dbReference>
<dbReference type="Gene3D" id="3.30.420.40">
    <property type="match status" value="3"/>
</dbReference>
<dbReference type="PANTHER" id="PTHR10196:SF68">
    <property type="entry name" value="GLYCEROL KINASE 5-RELATED"/>
    <property type="match status" value="1"/>
</dbReference>
<evidence type="ECO:0000256" key="1">
    <source>
        <dbReference type="ARBA" id="ARBA00005190"/>
    </source>
</evidence>
<keyword evidence="8" id="KW-0067">ATP-binding</keyword>
<evidence type="ECO:0000256" key="7">
    <source>
        <dbReference type="ARBA" id="ARBA00022777"/>
    </source>
</evidence>
<dbReference type="AlphaFoldDB" id="A0AAE1BF27"/>
<dbReference type="GO" id="GO:0004370">
    <property type="term" value="F:glycerol kinase activity"/>
    <property type="evidence" value="ECO:0007669"/>
    <property type="project" value="UniProtKB-EC"/>
</dbReference>
<feature type="domain" description="Carbohydrate kinase FGGY C-terminal" evidence="12">
    <location>
        <begin position="211"/>
        <end position="347"/>
    </location>
</feature>
<feature type="domain" description="Carbohydrate kinase FGGY N-terminal" evidence="11">
    <location>
        <begin position="3"/>
        <end position="201"/>
    </location>
</feature>
<evidence type="ECO:0000256" key="9">
    <source>
        <dbReference type="RuleBase" id="RU003733"/>
    </source>
</evidence>
<evidence type="ECO:0000256" key="5">
    <source>
        <dbReference type="ARBA" id="ARBA00022679"/>
    </source>
</evidence>
<dbReference type="GO" id="GO:0006071">
    <property type="term" value="P:glycerol metabolic process"/>
    <property type="evidence" value="ECO:0007669"/>
    <property type="project" value="TreeGrafter"/>
</dbReference>
<dbReference type="InterPro" id="IPR043129">
    <property type="entry name" value="ATPase_NBD"/>
</dbReference>
<dbReference type="FunFam" id="3.30.420.40:FF:000102">
    <property type="entry name" value="Putative glycerol kinase 5"/>
    <property type="match status" value="1"/>
</dbReference>
<feature type="compositionally biased region" description="Basic and acidic residues" evidence="10">
    <location>
        <begin position="645"/>
        <end position="660"/>
    </location>
</feature>
<feature type="compositionally biased region" description="Acidic residues" evidence="10">
    <location>
        <begin position="661"/>
        <end position="687"/>
    </location>
</feature>
<feature type="non-terminal residue" evidence="13">
    <location>
        <position position="708"/>
    </location>
</feature>
<feature type="compositionally biased region" description="Low complexity" evidence="10">
    <location>
        <begin position="446"/>
        <end position="547"/>
    </location>
</feature>
<dbReference type="Pfam" id="PF00370">
    <property type="entry name" value="FGGY_N"/>
    <property type="match status" value="1"/>
</dbReference>
<proteinExistence type="inferred from homology"/>
<gene>
    <name evidence="13" type="ORF">Pcinc_043719</name>
</gene>
<name>A0AAE1BF27_PETCI</name>
<evidence type="ECO:0000256" key="4">
    <source>
        <dbReference type="ARBA" id="ARBA00022490"/>
    </source>
</evidence>
<comment type="caution">
    <text evidence="13">The sequence shown here is derived from an EMBL/GenBank/DDBJ whole genome shotgun (WGS) entry which is preliminary data.</text>
</comment>
<evidence type="ECO:0000256" key="3">
    <source>
        <dbReference type="ARBA" id="ARBA00012099"/>
    </source>
</evidence>
<dbReference type="EC" id="2.7.1.30" evidence="3"/>
<feature type="compositionally biased region" description="Basic and acidic residues" evidence="10">
    <location>
        <begin position="583"/>
        <end position="635"/>
    </location>
</feature>
<evidence type="ECO:0000313" key="13">
    <source>
        <dbReference type="EMBL" id="KAK3849532.1"/>
    </source>
</evidence>
<dbReference type="GO" id="GO:0006641">
    <property type="term" value="P:triglyceride metabolic process"/>
    <property type="evidence" value="ECO:0007669"/>
    <property type="project" value="TreeGrafter"/>
</dbReference>
<dbReference type="InterPro" id="IPR018484">
    <property type="entry name" value="FGGY_N"/>
</dbReference>
<feature type="compositionally biased region" description="Basic and acidic residues" evidence="10">
    <location>
        <begin position="688"/>
        <end position="708"/>
    </location>
</feature>
<comment type="similarity">
    <text evidence="2 9">Belongs to the FGGY kinase family.</text>
</comment>
<evidence type="ECO:0000256" key="8">
    <source>
        <dbReference type="ARBA" id="ARBA00022840"/>
    </source>
</evidence>
<feature type="region of interest" description="Disordered" evidence="10">
    <location>
        <begin position="579"/>
        <end position="708"/>
    </location>
</feature>
<reference evidence="13" key="1">
    <citation type="submission" date="2023-10" db="EMBL/GenBank/DDBJ databases">
        <title>Genome assemblies of two species of porcelain crab, Petrolisthes cinctipes and Petrolisthes manimaculis (Anomura: Porcellanidae).</title>
        <authorList>
            <person name="Angst P."/>
        </authorList>
    </citation>
    <scope>NUCLEOTIDE SEQUENCE</scope>
    <source>
        <strain evidence="13">PB745_01</strain>
        <tissue evidence="13">Gill</tissue>
    </source>
</reference>
<evidence type="ECO:0000313" key="14">
    <source>
        <dbReference type="Proteomes" id="UP001286313"/>
    </source>
</evidence>
<dbReference type="InterPro" id="IPR018483">
    <property type="entry name" value="Carb_kinase_FGGY_CS"/>
</dbReference>
<dbReference type="CDD" id="cd07793">
    <property type="entry name" value="ASKHA_NBD_FGGY_GK5-like"/>
    <property type="match status" value="1"/>
</dbReference>
<dbReference type="InterPro" id="IPR018485">
    <property type="entry name" value="FGGY_C"/>
</dbReference>
<evidence type="ECO:0000256" key="2">
    <source>
        <dbReference type="ARBA" id="ARBA00009156"/>
    </source>
</evidence>
<evidence type="ECO:0000256" key="10">
    <source>
        <dbReference type="SAM" id="MobiDB-lite"/>
    </source>
</evidence>
<dbReference type="PANTHER" id="PTHR10196">
    <property type="entry name" value="SUGAR KINASE"/>
    <property type="match status" value="1"/>
</dbReference>